<proteinExistence type="inferred from homology"/>
<dbReference type="PANTHER" id="PTHR43782:SF3">
    <property type="entry name" value="ARGINASE"/>
    <property type="match status" value="1"/>
</dbReference>
<organism evidence="5 6">
    <name type="scientific">Xanthocytophaga flava</name>
    <dbReference type="NCBI Taxonomy" id="3048013"/>
    <lineage>
        <taxon>Bacteria</taxon>
        <taxon>Pseudomonadati</taxon>
        <taxon>Bacteroidota</taxon>
        <taxon>Cytophagia</taxon>
        <taxon>Cytophagales</taxon>
        <taxon>Rhodocytophagaceae</taxon>
        <taxon>Xanthocytophaga</taxon>
    </lineage>
</organism>
<dbReference type="PROSITE" id="PS51409">
    <property type="entry name" value="ARGINASE_2"/>
    <property type="match status" value="1"/>
</dbReference>
<dbReference type="EMBL" id="JASJOT010000030">
    <property type="protein sequence ID" value="MDJ1497268.1"/>
    <property type="molecule type" value="Genomic_DNA"/>
</dbReference>
<name>A0ABT7CU21_9BACT</name>
<dbReference type="SUPFAM" id="SSF52768">
    <property type="entry name" value="Arginase/deacetylase"/>
    <property type="match status" value="1"/>
</dbReference>
<keyword evidence="6" id="KW-1185">Reference proteome</keyword>
<protein>
    <submittedName>
        <fullName evidence="5">Arginase family protein</fullName>
    </submittedName>
</protein>
<dbReference type="Proteomes" id="UP001228581">
    <property type="component" value="Unassembled WGS sequence"/>
</dbReference>
<comment type="similarity">
    <text evidence="4">Belongs to the arginase family.</text>
</comment>
<dbReference type="CDD" id="cd09999">
    <property type="entry name" value="Arginase-like_1"/>
    <property type="match status" value="1"/>
</dbReference>
<keyword evidence="1" id="KW-0479">Metal-binding</keyword>
<dbReference type="PANTHER" id="PTHR43782">
    <property type="entry name" value="ARGINASE"/>
    <property type="match status" value="1"/>
</dbReference>
<evidence type="ECO:0000256" key="2">
    <source>
        <dbReference type="ARBA" id="ARBA00022801"/>
    </source>
</evidence>
<dbReference type="PRINTS" id="PR00116">
    <property type="entry name" value="ARGINASE"/>
</dbReference>
<evidence type="ECO:0000256" key="1">
    <source>
        <dbReference type="ARBA" id="ARBA00022723"/>
    </source>
</evidence>
<accession>A0ABT7CU21</accession>
<dbReference type="PIRSF" id="PIRSF036979">
    <property type="entry name" value="Arginase"/>
    <property type="match status" value="1"/>
</dbReference>
<evidence type="ECO:0000256" key="4">
    <source>
        <dbReference type="PROSITE-ProRule" id="PRU00742"/>
    </source>
</evidence>
<dbReference type="Gene3D" id="3.40.800.10">
    <property type="entry name" value="Ureohydrolase domain"/>
    <property type="match status" value="1"/>
</dbReference>
<evidence type="ECO:0000256" key="3">
    <source>
        <dbReference type="ARBA" id="ARBA00023211"/>
    </source>
</evidence>
<reference evidence="5 6" key="1">
    <citation type="submission" date="2023-05" db="EMBL/GenBank/DDBJ databases">
        <authorList>
            <person name="Zhang X."/>
        </authorList>
    </citation>
    <scope>NUCLEOTIDE SEQUENCE [LARGE SCALE GENOMIC DNA]</scope>
    <source>
        <strain evidence="5 6">DM2B3-1</strain>
    </source>
</reference>
<dbReference type="Pfam" id="PF00491">
    <property type="entry name" value="Arginase"/>
    <property type="match status" value="1"/>
</dbReference>
<keyword evidence="2" id="KW-0378">Hydrolase</keyword>
<comment type="caution">
    <text evidence="5">The sequence shown here is derived from an EMBL/GenBank/DDBJ whole genome shotgun (WGS) entry which is preliminary data.</text>
</comment>
<dbReference type="InterPro" id="IPR006035">
    <property type="entry name" value="Ureohydrolase"/>
</dbReference>
<evidence type="ECO:0000313" key="5">
    <source>
        <dbReference type="EMBL" id="MDJ1497268.1"/>
    </source>
</evidence>
<dbReference type="InterPro" id="IPR023696">
    <property type="entry name" value="Ureohydrolase_dom_sf"/>
</dbReference>
<gene>
    <name evidence="5" type="ORF">QNI19_30295</name>
</gene>
<evidence type="ECO:0000313" key="6">
    <source>
        <dbReference type="Proteomes" id="UP001228581"/>
    </source>
</evidence>
<dbReference type="RefSeq" id="WP_314002717.1">
    <property type="nucleotide sequence ID" value="NZ_JASJOT010000030.1"/>
</dbReference>
<keyword evidence="3" id="KW-0464">Manganese</keyword>
<sequence>MLNADKIISYAIKQSEVMANEIDSESFQLILGDDCSLLIVSAIAFKKKGNFGLFYLDGHTDYSTPAESQSHSAGMDQAIVCGIGHPKLTNILNLGPYIEEKNVFCVGNREHDIEDEKLITNSQIQYVPLERLRKTGIRQTIVQFIEMIETNKLDGFYIHFDVDVLNDNIMPAVDSRQADGLSFRELQQLLLPLLTSPKMYGMQITILDPDPDPGAQYTKAFISNISPLILKVKQ</sequence>